<dbReference type="EMBL" id="VSRR010000985">
    <property type="protein sequence ID" value="MPC21516.1"/>
    <property type="molecule type" value="Genomic_DNA"/>
</dbReference>
<feature type="compositionally biased region" description="Polar residues" evidence="1">
    <location>
        <begin position="1"/>
        <end position="24"/>
    </location>
</feature>
<name>A0A5B7DKM8_PORTR</name>
<organism evidence="2 3">
    <name type="scientific">Portunus trituberculatus</name>
    <name type="common">Swimming crab</name>
    <name type="synonym">Neptunus trituberculatus</name>
    <dbReference type="NCBI Taxonomy" id="210409"/>
    <lineage>
        <taxon>Eukaryota</taxon>
        <taxon>Metazoa</taxon>
        <taxon>Ecdysozoa</taxon>
        <taxon>Arthropoda</taxon>
        <taxon>Crustacea</taxon>
        <taxon>Multicrustacea</taxon>
        <taxon>Malacostraca</taxon>
        <taxon>Eumalacostraca</taxon>
        <taxon>Eucarida</taxon>
        <taxon>Decapoda</taxon>
        <taxon>Pleocyemata</taxon>
        <taxon>Brachyura</taxon>
        <taxon>Eubrachyura</taxon>
        <taxon>Portunoidea</taxon>
        <taxon>Portunidae</taxon>
        <taxon>Portuninae</taxon>
        <taxon>Portunus</taxon>
    </lineage>
</organism>
<evidence type="ECO:0000313" key="2">
    <source>
        <dbReference type="EMBL" id="MPC21516.1"/>
    </source>
</evidence>
<feature type="region of interest" description="Disordered" evidence="1">
    <location>
        <begin position="1"/>
        <end position="34"/>
    </location>
</feature>
<reference evidence="2 3" key="1">
    <citation type="submission" date="2019-05" db="EMBL/GenBank/DDBJ databases">
        <title>Another draft genome of Portunus trituberculatus and its Hox gene families provides insights of decapod evolution.</title>
        <authorList>
            <person name="Jeong J.-H."/>
            <person name="Song I."/>
            <person name="Kim S."/>
            <person name="Choi T."/>
            <person name="Kim D."/>
            <person name="Ryu S."/>
            <person name="Kim W."/>
        </authorList>
    </citation>
    <scope>NUCLEOTIDE SEQUENCE [LARGE SCALE GENOMIC DNA]</scope>
    <source>
        <tissue evidence="2">Muscle</tissue>
    </source>
</reference>
<evidence type="ECO:0000313" key="3">
    <source>
        <dbReference type="Proteomes" id="UP000324222"/>
    </source>
</evidence>
<keyword evidence="3" id="KW-1185">Reference proteome</keyword>
<comment type="caution">
    <text evidence="2">The sequence shown here is derived from an EMBL/GenBank/DDBJ whole genome shotgun (WGS) entry which is preliminary data.</text>
</comment>
<proteinExistence type="predicted"/>
<gene>
    <name evidence="2" type="ORF">E2C01_014504</name>
</gene>
<accession>A0A5B7DKM8</accession>
<dbReference type="AlphaFoldDB" id="A0A5B7DKM8"/>
<protein>
    <submittedName>
        <fullName evidence="2">Uncharacterized protein</fullName>
    </submittedName>
</protein>
<dbReference type="Proteomes" id="UP000324222">
    <property type="component" value="Unassembled WGS sequence"/>
</dbReference>
<sequence>MGLEINNASKSTSGEGTKNVPRSDTSPPSPTPYIRLKSPTVGDFPYEWQPWHRVASVYTSAWQADGEFGLVADLTSRFEVKDHKFILLTLKPYPLLSSSWRCNSNISSIT</sequence>
<evidence type="ECO:0000256" key="1">
    <source>
        <dbReference type="SAM" id="MobiDB-lite"/>
    </source>
</evidence>